<dbReference type="GeneID" id="24124409"/>
<gene>
    <name evidence="6" type="ORF">SPRG_01829</name>
</gene>
<sequence length="653" mass="72968">MQAAPMPPAGVVPLSHKRRPTEMLVQEDPTVDLVCATTRASQVDIAELKRQIVSLPESRWSEAYQSTRNVSLRRPFHDKVGVNKIICIFSDNHLENIYLLPEWAIWRPLLEPLFAAIDVPVERVVRCLFARLPPKVLIPAHHDNGPWVGRTHRIHVPIVTFPEVEFKSGCLEESMSRFAFNEGSIVELNNAAKHSVYNGADEYRVHLIFDVIDELHVPTPLFTTLEAGQRCRQVRGRVELISATDELDNSAGAKIAASMLTALTAQLKAESSDEASRIFATACRHFFIEQIDAIEFATAVRATCPPAVEPTVLEMLGHVDRVMAAEAARALRALTIGWTPSYAILGVQKCGTTSLYQHLGQHPSIVNGQRREPHFFDWAWTKATTTPVTDELLAPAKTILKTYDDLATDTAVADDETTYSTLDMRAKYLLSLQAPLETWAPKMLLAESTPSYLLYGAPIAKRFQQLFPHTRFIVMMRDPVKRAYSHYQMTADGSGTTKQLEMRAAVAGKSFDDVINDDLALLQDVLAKPTCPKTFQAYADRLPKTHGAHSYIGRGLYALQLQIWFQHFPRHQFLLLNLDALKTPESTQATVNEALAFLGLPPHMLQDTAAHNTRAYDPMPATAKAKLEAFYAPFNAHLRSLAPSFDFTWSTQP</sequence>
<dbReference type="RefSeq" id="XP_012195787.1">
    <property type="nucleotide sequence ID" value="XM_012340397.1"/>
</dbReference>
<organism evidence="6 7">
    <name type="scientific">Saprolegnia parasitica (strain CBS 223.65)</name>
    <dbReference type="NCBI Taxonomy" id="695850"/>
    <lineage>
        <taxon>Eukaryota</taxon>
        <taxon>Sar</taxon>
        <taxon>Stramenopiles</taxon>
        <taxon>Oomycota</taxon>
        <taxon>Saprolegniomycetes</taxon>
        <taxon>Saprolegniales</taxon>
        <taxon>Saprolegniaceae</taxon>
        <taxon>Saprolegnia</taxon>
    </lineage>
</organism>
<evidence type="ECO:0000256" key="1">
    <source>
        <dbReference type="ARBA" id="ARBA00007730"/>
    </source>
</evidence>
<dbReference type="Gene3D" id="2.60.120.330">
    <property type="entry name" value="B-lactam Antibiotic, Isopenicillin N Synthase, Chain"/>
    <property type="match status" value="1"/>
</dbReference>
<feature type="binding site" evidence="4">
    <location>
        <position position="477"/>
    </location>
    <ligand>
        <name>3'-phosphoadenylyl sulfate</name>
        <dbReference type="ChEBI" id="CHEBI:58339"/>
    </ligand>
</feature>
<reference evidence="6 7" key="1">
    <citation type="journal article" date="2013" name="PLoS Genet.">
        <title>Distinctive expansion of potential virulence genes in the genome of the oomycete fish pathogen Saprolegnia parasitica.</title>
        <authorList>
            <person name="Jiang R.H."/>
            <person name="de Bruijn I."/>
            <person name="Haas B.J."/>
            <person name="Belmonte R."/>
            <person name="Lobach L."/>
            <person name="Christie J."/>
            <person name="van den Ackerveken G."/>
            <person name="Bottin A."/>
            <person name="Bulone V."/>
            <person name="Diaz-Moreno S.M."/>
            <person name="Dumas B."/>
            <person name="Fan L."/>
            <person name="Gaulin E."/>
            <person name="Govers F."/>
            <person name="Grenville-Briggs L.J."/>
            <person name="Horner N.R."/>
            <person name="Levin J.Z."/>
            <person name="Mammella M."/>
            <person name="Meijer H.J."/>
            <person name="Morris P."/>
            <person name="Nusbaum C."/>
            <person name="Oome S."/>
            <person name="Phillips A.J."/>
            <person name="van Rooyen D."/>
            <person name="Rzeszutek E."/>
            <person name="Saraiva M."/>
            <person name="Secombes C.J."/>
            <person name="Seidl M.F."/>
            <person name="Snel B."/>
            <person name="Stassen J.H."/>
            <person name="Sykes S."/>
            <person name="Tripathy S."/>
            <person name="van den Berg H."/>
            <person name="Vega-Arreguin J.C."/>
            <person name="Wawra S."/>
            <person name="Young S.K."/>
            <person name="Zeng Q."/>
            <person name="Dieguez-Uribeondo J."/>
            <person name="Russ C."/>
            <person name="Tyler B.M."/>
            <person name="van West P."/>
        </authorList>
    </citation>
    <scope>NUCLEOTIDE SEQUENCE [LARGE SCALE GENOMIC DNA]</scope>
    <source>
        <strain evidence="6 7">CBS 223.65</strain>
    </source>
</reference>
<keyword evidence="7" id="KW-1185">Reference proteome</keyword>
<evidence type="ECO:0000256" key="4">
    <source>
        <dbReference type="PIRSR" id="PIRSR637359-2"/>
    </source>
</evidence>
<dbReference type="Gene3D" id="3.40.50.300">
    <property type="entry name" value="P-loop containing nucleotide triphosphate hydrolases"/>
    <property type="match status" value="1"/>
</dbReference>
<dbReference type="SUPFAM" id="SSF51197">
    <property type="entry name" value="Clavaminate synthase-like"/>
    <property type="match status" value="1"/>
</dbReference>
<evidence type="ECO:0000256" key="2">
    <source>
        <dbReference type="ARBA" id="ARBA00022679"/>
    </source>
</evidence>
<dbReference type="Pfam" id="PF13469">
    <property type="entry name" value="Sulfotransfer_3"/>
    <property type="match status" value="1"/>
</dbReference>
<feature type="domain" description="Aspartyl/asparaginy/proline hydroxylase" evidence="5">
    <location>
        <begin position="123"/>
        <end position="212"/>
    </location>
</feature>
<dbReference type="InterPro" id="IPR037359">
    <property type="entry name" value="NST/OST"/>
</dbReference>
<protein>
    <recommendedName>
        <fullName evidence="5">Aspartyl/asparaginy/proline hydroxylase domain-containing protein</fullName>
    </recommendedName>
</protein>
<dbReference type="GO" id="GO:0008146">
    <property type="term" value="F:sulfotransferase activity"/>
    <property type="evidence" value="ECO:0007669"/>
    <property type="project" value="InterPro"/>
</dbReference>
<dbReference type="InterPro" id="IPR027417">
    <property type="entry name" value="P-loop_NTPase"/>
</dbReference>
<feature type="active site" description="For sulfotransferase activity" evidence="3">
    <location>
        <position position="349"/>
    </location>
</feature>
<dbReference type="OrthoDB" id="411451at2759"/>
<dbReference type="PANTHER" id="PTHR10605:SF56">
    <property type="entry name" value="BIFUNCTIONAL HEPARAN SULFATE N-DEACETYLASE_N-SULFOTRANSFERASE"/>
    <property type="match status" value="1"/>
</dbReference>
<accession>A0A067CR61</accession>
<dbReference type="InterPro" id="IPR027443">
    <property type="entry name" value="IPNS-like_sf"/>
</dbReference>
<dbReference type="AlphaFoldDB" id="A0A067CR61"/>
<dbReference type="Proteomes" id="UP000030745">
    <property type="component" value="Unassembled WGS sequence"/>
</dbReference>
<keyword evidence="2" id="KW-0808">Transferase</keyword>
<dbReference type="VEuPathDB" id="FungiDB:SPRG_01829"/>
<evidence type="ECO:0000256" key="3">
    <source>
        <dbReference type="PIRSR" id="PIRSR637359-1"/>
    </source>
</evidence>
<dbReference type="PANTHER" id="PTHR10605">
    <property type="entry name" value="HEPARAN SULFATE SULFOTRANSFERASE"/>
    <property type="match status" value="1"/>
</dbReference>
<dbReference type="InterPro" id="IPR007803">
    <property type="entry name" value="Asp/Arg/Pro-Hydrxlase"/>
</dbReference>
<evidence type="ECO:0000259" key="5">
    <source>
        <dbReference type="Pfam" id="PF05118"/>
    </source>
</evidence>
<dbReference type="KEGG" id="spar:SPRG_01829"/>
<name>A0A067CR61_SAPPC</name>
<evidence type="ECO:0000313" key="6">
    <source>
        <dbReference type="EMBL" id="KDO33013.1"/>
    </source>
</evidence>
<dbReference type="OMA" id="GQRREPH"/>
<evidence type="ECO:0000313" key="7">
    <source>
        <dbReference type="Proteomes" id="UP000030745"/>
    </source>
</evidence>
<proteinExistence type="inferred from homology"/>
<dbReference type="EMBL" id="KK583193">
    <property type="protein sequence ID" value="KDO33013.1"/>
    <property type="molecule type" value="Genomic_DNA"/>
</dbReference>
<dbReference type="SUPFAM" id="SSF52540">
    <property type="entry name" value="P-loop containing nucleoside triphosphate hydrolases"/>
    <property type="match status" value="1"/>
</dbReference>
<feature type="binding site" evidence="4">
    <location>
        <position position="485"/>
    </location>
    <ligand>
        <name>3'-phosphoadenylyl sulfate</name>
        <dbReference type="ChEBI" id="CHEBI:58339"/>
    </ligand>
</feature>
<comment type="similarity">
    <text evidence="1">Belongs to the aspartyl/asparaginyl beta-hydroxylase family.</text>
</comment>
<dbReference type="Pfam" id="PF05118">
    <property type="entry name" value="Asp_Arg_Hydrox"/>
    <property type="match status" value="1"/>
</dbReference>